<sequence>METISRPRPPLMIGTMLKFTIKWIAYILVVFSLTVVEINDVACAHDSNFAIDETDGTLQTSELIRKYGYPIENHEVTTSDGYILSLIRIPSQRQSKKDSCPMLLVHGFAASSADFLLIGPNNSIAYLLADNGYDVWLVDLRGNRYSRRHQYLHSESKEYWDFSWHEIGYYDVPATIDRILELTHCKRLYYIGVSQGATVFFVMVTTQPEYNGKVARMYALSTSLYMQFIRSPIFRWVAENASVLKAFLDKVGIWRLFPDNSAHYNIQKILCPRHKKRTICARLLELLYGPNPRGTDKLAQYVYAGHNPSEISTKQVLHFAQLNRAERFQQFDYGHDKDNLIHYGSPTPPVYNLTLATVPVVIYYGLNDWLIHPRNVIRLKNELVNLVSINAVEDPDFNHLDFVLAKQVRSLVYEKILKDLEQLEAQ</sequence>
<feature type="active site" description="Charge relay system" evidence="8">
    <location>
        <position position="399"/>
    </location>
</feature>
<dbReference type="GO" id="GO:0016042">
    <property type="term" value="P:lipid catabolic process"/>
    <property type="evidence" value="ECO:0007669"/>
    <property type="project" value="UniProtKB-KW"/>
</dbReference>
<dbReference type="Gene3D" id="3.40.50.1820">
    <property type="entry name" value="alpha/beta hydrolase"/>
    <property type="match status" value="1"/>
</dbReference>
<dbReference type="EnsemblMetazoa" id="ASIC014690-RA">
    <property type="protein sequence ID" value="ASIC014690-PA"/>
    <property type="gene ID" value="ASIC014690"/>
</dbReference>
<evidence type="ECO:0000256" key="4">
    <source>
        <dbReference type="ARBA" id="ARBA00022963"/>
    </source>
</evidence>
<protein>
    <recommendedName>
        <fullName evidence="7">Lipase</fullName>
    </recommendedName>
</protein>
<gene>
    <name evidence="10" type="ORF">ZHAS_00014690</name>
</gene>
<keyword evidence="3 7" id="KW-0378">Hydrolase</keyword>
<dbReference type="SUPFAM" id="SSF53474">
    <property type="entry name" value="alpha/beta-Hydrolases"/>
    <property type="match status" value="1"/>
</dbReference>
<evidence type="ECO:0000256" key="2">
    <source>
        <dbReference type="ARBA" id="ARBA00022729"/>
    </source>
</evidence>
<evidence type="ECO:0000256" key="3">
    <source>
        <dbReference type="ARBA" id="ARBA00022801"/>
    </source>
</evidence>
<dbReference type="GO" id="GO:0016788">
    <property type="term" value="F:hydrolase activity, acting on ester bonds"/>
    <property type="evidence" value="ECO:0007669"/>
    <property type="project" value="InterPro"/>
</dbReference>
<evidence type="ECO:0000313" key="11">
    <source>
        <dbReference type="EnsemblMetazoa" id="ASIC014690-PA"/>
    </source>
</evidence>
<feature type="active site" description="Nucleophile" evidence="8">
    <location>
        <position position="194"/>
    </location>
</feature>
<proteinExistence type="inferred from homology"/>
<evidence type="ECO:0000256" key="5">
    <source>
        <dbReference type="ARBA" id="ARBA00023098"/>
    </source>
</evidence>
<keyword evidence="6" id="KW-0325">Glycoprotein</keyword>
<dbReference type="InterPro" id="IPR029058">
    <property type="entry name" value="AB_hydrolase_fold"/>
</dbReference>
<organism evidence="10">
    <name type="scientific">Anopheles sinensis</name>
    <name type="common">Mosquito</name>
    <dbReference type="NCBI Taxonomy" id="74873"/>
    <lineage>
        <taxon>Eukaryota</taxon>
        <taxon>Metazoa</taxon>
        <taxon>Ecdysozoa</taxon>
        <taxon>Arthropoda</taxon>
        <taxon>Hexapoda</taxon>
        <taxon>Insecta</taxon>
        <taxon>Pterygota</taxon>
        <taxon>Neoptera</taxon>
        <taxon>Endopterygota</taxon>
        <taxon>Diptera</taxon>
        <taxon>Nematocera</taxon>
        <taxon>Culicoidea</taxon>
        <taxon>Culicidae</taxon>
        <taxon>Anophelinae</taxon>
        <taxon>Anopheles</taxon>
    </lineage>
</organism>
<dbReference type="InterPro" id="IPR025483">
    <property type="entry name" value="Lipase_euk"/>
</dbReference>
<dbReference type="OMA" id="TIKWIAY"/>
<dbReference type="STRING" id="74873.A0A084W900"/>
<feature type="active site" description="Charge relay system" evidence="8">
    <location>
        <position position="368"/>
    </location>
</feature>
<dbReference type="AlphaFoldDB" id="A0A084W900"/>
<dbReference type="PIRSF" id="PIRSF000862">
    <property type="entry name" value="Steryl_ester_lip"/>
    <property type="match status" value="1"/>
</dbReference>
<keyword evidence="4 7" id="KW-0442">Lipid degradation</keyword>
<keyword evidence="2" id="KW-0732">Signal</keyword>
<evidence type="ECO:0000313" key="10">
    <source>
        <dbReference type="EMBL" id="KFB46694.1"/>
    </source>
</evidence>
<dbReference type="EMBL" id="ATLV01021558">
    <property type="status" value="NOT_ANNOTATED_CDS"/>
    <property type="molecule type" value="Genomic_DNA"/>
</dbReference>
<dbReference type="FunFam" id="3.40.50.1820:FF:000057">
    <property type="entry name" value="Lipase"/>
    <property type="match status" value="1"/>
</dbReference>
<evidence type="ECO:0000256" key="6">
    <source>
        <dbReference type="ARBA" id="ARBA00023180"/>
    </source>
</evidence>
<dbReference type="PANTHER" id="PTHR11005">
    <property type="entry name" value="LYSOSOMAL ACID LIPASE-RELATED"/>
    <property type="match status" value="1"/>
</dbReference>
<comment type="similarity">
    <text evidence="1 7">Belongs to the AB hydrolase superfamily. Lipase family.</text>
</comment>
<evidence type="ECO:0000256" key="8">
    <source>
        <dbReference type="PIRSR" id="PIRSR000862-1"/>
    </source>
</evidence>
<reference evidence="10 12" key="1">
    <citation type="journal article" date="2014" name="BMC Genomics">
        <title>Genome sequence of Anopheles sinensis provides insight into genetics basis of mosquito competence for malaria parasites.</title>
        <authorList>
            <person name="Zhou D."/>
            <person name="Zhang D."/>
            <person name="Ding G."/>
            <person name="Shi L."/>
            <person name="Hou Q."/>
            <person name="Ye Y."/>
            <person name="Xu Y."/>
            <person name="Zhou H."/>
            <person name="Xiong C."/>
            <person name="Li S."/>
            <person name="Yu J."/>
            <person name="Hong S."/>
            <person name="Yu X."/>
            <person name="Zou P."/>
            <person name="Chen C."/>
            <person name="Chang X."/>
            <person name="Wang W."/>
            <person name="Lv Y."/>
            <person name="Sun Y."/>
            <person name="Ma L."/>
            <person name="Shen B."/>
            <person name="Zhu C."/>
        </authorList>
    </citation>
    <scope>NUCLEOTIDE SEQUENCE [LARGE SCALE GENOMIC DNA]</scope>
</reference>
<reference evidence="11" key="2">
    <citation type="submission" date="2020-05" db="UniProtKB">
        <authorList>
            <consortium name="EnsemblMetazoa"/>
        </authorList>
    </citation>
    <scope>IDENTIFICATION</scope>
</reference>
<evidence type="ECO:0000259" key="9">
    <source>
        <dbReference type="Pfam" id="PF04083"/>
    </source>
</evidence>
<dbReference type="Proteomes" id="UP000030765">
    <property type="component" value="Unassembled WGS sequence"/>
</dbReference>
<dbReference type="Pfam" id="PF04083">
    <property type="entry name" value="Abhydro_lipase"/>
    <property type="match status" value="1"/>
</dbReference>
<feature type="domain" description="Partial AB-hydrolase lipase" evidence="9">
    <location>
        <begin position="60"/>
        <end position="117"/>
    </location>
</feature>
<keyword evidence="5" id="KW-0443">Lipid metabolism</keyword>
<evidence type="ECO:0000256" key="1">
    <source>
        <dbReference type="ARBA" id="ARBA00010701"/>
    </source>
</evidence>
<evidence type="ECO:0000313" key="12">
    <source>
        <dbReference type="Proteomes" id="UP000030765"/>
    </source>
</evidence>
<dbReference type="VEuPathDB" id="VectorBase:ASIS012196"/>
<accession>A0A084W900</accession>
<evidence type="ECO:0000256" key="7">
    <source>
        <dbReference type="PIRNR" id="PIRNR000862"/>
    </source>
</evidence>
<dbReference type="VEuPathDB" id="VectorBase:ASIC014690"/>
<name>A0A084W900_ANOSI</name>
<dbReference type="InterPro" id="IPR006693">
    <property type="entry name" value="AB_hydrolase_lipase"/>
</dbReference>
<dbReference type="OrthoDB" id="9974421at2759"/>
<dbReference type="EMBL" id="KE525320">
    <property type="protein sequence ID" value="KFB46694.1"/>
    <property type="molecule type" value="Genomic_DNA"/>
</dbReference>
<keyword evidence="12" id="KW-1185">Reference proteome</keyword>